<proteinExistence type="predicted"/>
<evidence type="ECO:0000313" key="2">
    <source>
        <dbReference type="Proteomes" id="UP001161422"/>
    </source>
</evidence>
<organism evidence="1 2">
    <name type="scientific">Paraferrimonas sedimenticola</name>
    <dbReference type="NCBI Taxonomy" id="375674"/>
    <lineage>
        <taxon>Bacteria</taxon>
        <taxon>Pseudomonadati</taxon>
        <taxon>Pseudomonadota</taxon>
        <taxon>Gammaproteobacteria</taxon>
        <taxon>Alteromonadales</taxon>
        <taxon>Ferrimonadaceae</taxon>
        <taxon>Paraferrimonas</taxon>
    </lineage>
</organism>
<reference evidence="1" key="2">
    <citation type="submission" date="2023-01" db="EMBL/GenBank/DDBJ databases">
        <title>Draft genome sequence of Paraferrimonas sedimenticola strain NBRC 101628.</title>
        <authorList>
            <person name="Sun Q."/>
            <person name="Mori K."/>
        </authorList>
    </citation>
    <scope>NUCLEOTIDE SEQUENCE</scope>
    <source>
        <strain evidence="1">NBRC 101628</strain>
    </source>
</reference>
<protein>
    <submittedName>
        <fullName evidence="1">Uncharacterized protein</fullName>
    </submittedName>
</protein>
<dbReference type="Proteomes" id="UP001161422">
    <property type="component" value="Unassembled WGS sequence"/>
</dbReference>
<reference evidence="1" key="1">
    <citation type="journal article" date="2014" name="Int. J. Syst. Evol. Microbiol.">
        <title>Complete genome sequence of Corynebacterium casei LMG S-19264T (=DSM 44701T), isolated from a smear-ripened cheese.</title>
        <authorList>
            <consortium name="US DOE Joint Genome Institute (JGI-PGF)"/>
            <person name="Walter F."/>
            <person name="Albersmeier A."/>
            <person name="Kalinowski J."/>
            <person name="Ruckert C."/>
        </authorList>
    </citation>
    <scope>NUCLEOTIDE SEQUENCE</scope>
    <source>
        <strain evidence="1">NBRC 101628</strain>
    </source>
</reference>
<name>A0AA37RRD5_9GAMM</name>
<gene>
    <name evidence="1" type="ORF">GCM10007895_05910</name>
</gene>
<evidence type="ECO:0000313" key="1">
    <source>
        <dbReference type="EMBL" id="GLP95285.1"/>
    </source>
</evidence>
<accession>A0AA37RRD5</accession>
<dbReference type="RefSeq" id="WP_095506611.1">
    <property type="nucleotide sequence ID" value="NZ_BSNC01000002.1"/>
</dbReference>
<sequence>MNSAQTLSGQYRLAVITKDGERPLGEPSSNLVLKAFTDALHAGYAPSCPAHAGGVFAQCYVGSGTTPPTADDTELEAPIAYNSRYDRMAIEASYDGPSKTADFRVLMRYEFMPDTATGTIGEVGIYTNEGILVSRALIQDGAGDPTTVTVNPGEALVVYYEFLAPGFSMESTGTVDIAGVQTTFTVSKTGDLGDGTEYALPWLQNLTNSMSKRFSEWSVRSLDLDTSVPGYLTNGYVVDEADLFYPVRITPASEGDGHHVRNRVRTTQANAQPSGFTRLTFGSREITPEGNQWTVVYNPPIPKDNTKAFEVEATCTYSGA</sequence>
<dbReference type="AlphaFoldDB" id="A0AA37RRD5"/>
<comment type="caution">
    <text evidence="1">The sequence shown here is derived from an EMBL/GenBank/DDBJ whole genome shotgun (WGS) entry which is preliminary data.</text>
</comment>
<keyword evidence="2" id="KW-1185">Reference proteome</keyword>
<dbReference type="EMBL" id="BSNC01000002">
    <property type="protein sequence ID" value="GLP95285.1"/>
    <property type="molecule type" value="Genomic_DNA"/>
</dbReference>